<dbReference type="AlphaFoldDB" id="A0ABD0S954"/>
<protein>
    <recommendedName>
        <fullName evidence="3">FP protein C-terminal domain-containing protein</fullName>
    </recommendedName>
</protein>
<feature type="domain" description="FP protein C-terminal" evidence="3">
    <location>
        <begin position="245"/>
        <end position="296"/>
    </location>
</feature>
<dbReference type="Pfam" id="PF25298">
    <property type="entry name" value="Baculo_FP_2nd"/>
    <property type="match status" value="1"/>
</dbReference>
<dbReference type="Proteomes" id="UP001549921">
    <property type="component" value="Unassembled WGS sequence"/>
</dbReference>
<reference evidence="4 5" key="1">
    <citation type="submission" date="2024-06" db="EMBL/GenBank/DDBJ databases">
        <title>A chromosome-level genome assembly of beet webworm, Loxostege sticticalis.</title>
        <authorList>
            <person name="Zhang Y."/>
        </authorList>
    </citation>
    <scope>NUCLEOTIDE SEQUENCE [LARGE SCALE GENOMIC DNA]</scope>
    <source>
        <strain evidence="4">AQ028</strain>
        <tissue evidence="4">Male pupae</tissue>
    </source>
</reference>
<evidence type="ECO:0000313" key="4">
    <source>
        <dbReference type="EMBL" id="KAL0810596.1"/>
    </source>
</evidence>
<accession>A0ABD0S954</accession>
<evidence type="ECO:0000256" key="1">
    <source>
        <dbReference type="SAM" id="Coils"/>
    </source>
</evidence>
<evidence type="ECO:0000313" key="5">
    <source>
        <dbReference type="Proteomes" id="UP001549921"/>
    </source>
</evidence>
<evidence type="ECO:0000256" key="2">
    <source>
        <dbReference type="SAM" id="MobiDB-lite"/>
    </source>
</evidence>
<sequence length="300" mass="34182">MNKSLSESNLNASASNDSITPPNFVFGRAKKRKEIDSPLIDTQCGSGDSEISALREEMRAMFVSLHAAQRKEFDNTNPTLKQIQETNNRIECSIDFLSRQNLELQQKIETLEQQRKEDARHITALEDKIEDILKNTRKANFEIKNVPKKNNESKEDLVKIVTCLSSSVGASLTKPDVVDIYRVRGKKDNDSNTPIVVETASTILKTDLLQKCKAYNMINKTKLRAKHLGYTTQEETPVYVCEQLTPKAARLYFLARDLIKSTTFTFCWTAYGNVYVRKDENSPIIKITNEAQINQLFHNK</sequence>
<feature type="region of interest" description="Disordered" evidence="2">
    <location>
        <begin position="1"/>
        <end position="23"/>
    </location>
</feature>
<name>A0ABD0S954_LOXSC</name>
<proteinExistence type="predicted"/>
<feature type="coiled-coil region" evidence="1">
    <location>
        <begin position="80"/>
        <end position="128"/>
    </location>
</feature>
<gene>
    <name evidence="4" type="ORF">ABMA28_010713</name>
</gene>
<organism evidence="4 5">
    <name type="scientific">Loxostege sticticalis</name>
    <name type="common">Beet webworm moth</name>
    <dbReference type="NCBI Taxonomy" id="481309"/>
    <lineage>
        <taxon>Eukaryota</taxon>
        <taxon>Metazoa</taxon>
        <taxon>Ecdysozoa</taxon>
        <taxon>Arthropoda</taxon>
        <taxon>Hexapoda</taxon>
        <taxon>Insecta</taxon>
        <taxon>Pterygota</taxon>
        <taxon>Neoptera</taxon>
        <taxon>Endopterygota</taxon>
        <taxon>Lepidoptera</taxon>
        <taxon>Glossata</taxon>
        <taxon>Ditrysia</taxon>
        <taxon>Pyraloidea</taxon>
        <taxon>Crambidae</taxon>
        <taxon>Pyraustinae</taxon>
        <taxon>Loxostege</taxon>
    </lineage>
</organism>
<keyword evidence="1" id="KW-0175">Coiled coil</keyword>
<evidence type="ECO:0000259" key="3">
    <source>
        <dbReference type="Pfam" id="PF25298"/>
    </source>
</evidence>
<feature type="compositionally biased region" description="Low complexity" evidence="2">
    <location>
        <begin position="1"/>
        <end position="18"/>
    </location>
</feature>
<dbReference type="EMBL" id="JBEDNZ010000026">
    <property type="protein sequence ID" value="KAL0810596.1"/>
    <property type="molecule type" value="Genomic_DNA"/>
</dbReference>
<comment type="caution">
    <text evidence="4">The sequence shown here is derived from an EMBL/GenBank/DDBJ whole genome shotgun (WGS) entry which is preliminary data.</text>
</comment>
<dbReference type="InterPro" id="IPR057251">
    <property type="entry name" value="FP_C"/>
</dbReference>